<comment type="caution">
    <text evidence="2">The sequence shown here is derived from an EMBL/GenBank/DDBJ whole genome shotgun (WGS) entry which is preliminary data.</text>
</comment>
<evidence type="ECO:0000313" key="3">
    <source>
        <dbReference type="Proteomes" id="UP000574369"/>
    </source>
</evidence>
<evidence type="ECO:0000313" key="2">
    <source>
        <dbReference type="EMBL" id="MBB3196206.1"/>
    </source>
</evidence>
<keyword evidence="1" id="KW-0812">Transmembrane</keyword>
<name>A0ABR6GVS1_9BURK</name>
<organism evidence="2 3">
    <name type="scientific">Roseateles terrae</name>
    <dbReference type="NCBI Taxonomy" id="431060"/>
    <lineage>
        <taxon>Bacteria</taxon>
        <taxon>Pseudomonadati</taxon>
        <taxon>Pseudomonadota</taxon>
        <taxon>Betaproteobacteria</taxon>
        <taxon>Burkholderiales</taxon>
        <taxon>Sphaerotilaceae</taxon>
        <taxon>Roseateles</taxon>
    </lineage>
</organism>
<protein>
    <recommendedName>
        <fullName evidence="4">LrgA</fullName>
    </recommendedName>
</protein>
<dbReference type="EMBL" id="JACHXO010000007">
    <property type="protein sequence ID" value="MBB3196206.1"/>
    <property type="molecule type" value="Genomic_DNA"/>
</dbReference>
<accession>A0ABR6GVS1</accession>
<feature type="transmembrane region" description="Helical" evidence="1">
    <location>
        <begin position="39"/>
        <end position="59"/>
    </location>
</feature>
<feature type="transmembrane region" description="Helical" evidence="1">
    <location>
        <begin position="71"/>
        <end position="88"/>
    </location>
</feature>
<dbReference type="RefSeq" id="WP_088454326.1">
    <property type="nucleotide sequence ID" value="NZ_JACHXO010000007.1"/>
</dbReference>
<dbReference type="Proteomes" id="UP000574369">
    <property type="component" value="Unassembled WGS sequence"/>
</dbReference>
<keyword evidence="3" id="KW-1185">Reference proteome</keyword>
<feature type="transmembrane region" description="Helical" evidence="1">
    <location>
        <begin position="94"/>
        <end position="111"/>
    </location>
</feature>
<evidence type="ECO:0000256" key="1">
    <source>
        <dbReference type="SAM" id="Phobius"/>
    </source>
</evidence>
<keyword evidence="1" id="KW-1133">Transmembrane helix</keyword>
<reference evidence="2 3" key="1">
    <citation type="submission" date="2020-08" db="EMBL/GenBank/DDBJ databases">
        <title>Genomic Encyclopedia of Type Strains, Phase III (KMG-III): the genomes of soil and plant-associated and newly described type strains.</title>
        <authorList>
            <person name="Whitman W."/>
        </authorList>
    </citation>
    <scope>NUCLEOTIDE SEQUENCE [LARGE SCALE GENOMIC DNA]</scope>
    <source>
        <strain evidence="2 3">CECT 7247</strain>
    </source>
</reference>
<evidence type="ECO:0008006" key="4">
    <source>
        <dbReference type="Google" id="ProtNLM"/>
    </source>
</evidence>
<feature type="transmembrane region" description="Helical" evidence="1">
    <location>
        <begin position="12"/>
        <end position="33"/>
    </location>
</feature>
<proteinExistence type="predicted"/>
<keyword evidence="1" id="KW-0472">Membrane</keyword>
<sequence length="124" mass="13499">MPQELRVGHRSSLVSLLGWGLVFLGLLGLLLSAWRMEPWLAVALGGWSVLALVTGHALWRRLQWALRASNWLLASLVPVVMVAVGALVQELPMLALVPLGGLMALALSWALSRLNSRGVRQEFA</sequence>
<gene>
    <name evidence="2" type="ORF">FHS28_003618</name>
</gene>